<evidence type="ECO:0000256" key="2">
    <source>
        <dbReference type="ARBA" id="ARBA00004496"/>
    </source>
</evidence>
<dbReference type="RefSeq" id="WP_083048263.1">
    <property type="nucleotide sequence ID" value="NZ_CAXXQO010000002.1"/>
</dbReference>
<dbReference type="NCBIfam" id="NF002636">
    <property type="entry name" value="PRK02304.1-5"/>
    <property type="match status" value="1"/>
</dbReference>
<gene>
    <name evidence="11" type="primary">apt</name>
    <name evidence="13" type="ORF">B4O97_03195</name>
</gene>
<dbReference type="GO" id="GO:0006168">
    <property type="term" value="P:adenine salvage"/>
    <property type="evidence" value="ECO:0007669"/>
    <property type="project" value="InterPro"/>
</dbReference>
<keyword evidence="8 11" id="KW-0328">Glycosyltransferase</keyword>
<evidence type="ECO:0000313" key="14">
    <source>
        <dbReference type="Proteomes" id="UP000192343"/>
    </source>
</evidence>
<evidence type="ECO:0000256" key="1">
    <source>
        <dbReference type="ARBA" id="ARBA00000868"/>
    </source>
</evidence>
<name>A0A1Y1S127_9SPIO</name>
<dbReference type="PANTHER" id="PTHR11776:SF7">
    <property type="entry name" value="PHOSPHORIBOSYLTRANSFERASE DOMAIN-CONTAINING PROTEIN"/>
    <property type="match status" value="1"/>
</dbReference>
<evidence type="ECO:0000313" key="13">
    <source>
        <dbReference type="EMBL" id="ORC37208.1"/>
    </source>
</evidence>
<comment type="subcellular location">
    <subcellularLocation>
        <location evidence="2 11">Cytoplasm</location>
    </subcellularLocation>
</comment>
<dbReference type="GO" id="GO:0044209">
    <property type="term" value="P:AMP salvage"/>
    <property type="evidence" value="ECO:0007669"/>
    <property type="project" value="UniProtKB-UniRule"/>
</dbReference>
<dbReference type="SUPFAM" id="SSF53271">
    <property type="entry name" value="PRTase-like"/>
    <property type="match status" value="1"/>
</dbReference>
<comment type="function">
    <text evidence="11">Catalyzes a salvage reaction resulting in the formation of AMP, that is energically less costly than de novo synthesis.</text>
</comment>
<evidence type="ECO:0000256" key="7">
    <source>
        <dbReference type="ARBA" id="ARBA00022490"/>
    </source>
</evidence>
<dbReference type="CDD" id="cd06223">
    <property type="entry name" value="PRTases_typeI"/>
    <property type="match status" value="1"/>
</dbReference>
<keyword evidence="14" id="KW-1185">Reference proteome</keyword>
<dbReference type="GO" id="GO:0003999">
    <property type="term" value="F:adenine phosphoribosyltransferase activity"/>
    <property type="evidence" value="ECO:0007669"/>
    <property type="project" value="UniProtKB-UniRule"/>
</dbReference>
<evidence type="ECO:0000256" key="8">
    <source>
        <dbReference type="ARBA" id="ARBA00022676"/>
    </source>
</evidence>
<dbReference type="GO" id="GO:0006166">
    <property type="term" value="P:purine ribonucleoside salvage"/>
    <property type="evidence" value="ECO:0007669"/>
    <property type="project" value="UniProtKB-KW"/>
</dbReference>
<dbReference type="Gene3D" id="3.40.50.2020">
    <property type="match status" value="1"/>
</dbReference>
<dbReference type="EMBL" id="MWQY01000003">
    <property type="protein sequence ID" value="ORC37208.1"/>
    <property type="molecule type" value="Genomic_DNA"/>
</dbReference>
<evidence type="ECO:0000256" key="3">
    <source>
        <dbReference type="ARBA" id="ARBA00004659"/>
    </source>
</evidence>
<dbReference type="Pfam" id="PF00156">
    <property type="entry name" value="Pribosyltran"/>
    <property type="match status" value="1"/>
</dbReference>
<comment type="pathway">
    <text evidence="3 11">Purine metabolism; AMP biosynthesis via salvage pathway; AMP from adenine: step 1/1.</text>
</comment>
<dbReference type="OrthoDB" id="9803963at2"/>
<dbReference type="HAMAP" id="MF_00004">
    <property type="entry name" value="Aden_phosphoribosyltr"/>
    <property type="match status" value="1"/>
</dbReference>
<dbReference type="InterPro" id="IPR005764">
    <property type="entry name" value="Ade_phspho_trans"/>
</dbReference>
<dbReference type="Proteomes" id="UP000192343">
    <property type="component" value="Unassembled WGS sequence"/>
</dbReference>
<reference evidence="13 14" key="1">
    <citation type="submission" date="2017-03" db="EMBL/GenBank/DDBJ databases">
        <title>Draft Genome sequence of Marispirochaeta sp. strain JC444.</title>
        <authorList>
            <person name="Shivani Y."/>
            <person name="Subhash Y."/>
            <person name="Sasikala C."/>
            <person name="Ramana C."/>
        </authorList>
    </citation>
    <scope>NUCLEOTIDE SEQUENCE [LARGE SCALE GENOMIC DNA]</scope>
    <source>
        <strain evidence="13 14">JC444</strain>
    </source>
</reference>
<dbReference type="EC" id="2.4.2.7" evidence="6 11"/>
<dbReference type="NCBIfam" id="NF002634">
    <property type="entry name" value="PRK02304.1-3"/>
    <property type="match status" value="1"/>
</dbReference>
<organism evidence="13 14">
    <name type="scientific">Marispirochaeta aestuarii</name>
    <dbReference type="NCBI Taxonomy" id="1963862"/>
    <lineage>
        <taxon>Bacteria</taxon>
        <taxon>Pseudomonadati</taxon>
        <taxon>Spirochaetota</taxon>
        <taxon>Spirochaetia</taxon>
        <taxon>Spirochaetales</taxon>
        <taxon>Spirochaetaceae</taxon>
        <taxon>Marispirochaeta</taxon>
    </lineage>
</organism>
<comment type="similarity">
    <text evidence="4 11">Belongs to the purine/pyrimidine phosphoribosyltransferase family.</text>
</comment>
<accession>A0A1Y1S127</accession>
<proteinExistence type="inferred from homology"/>
<dbReference type="InterPro" id="IPR029057">
    <property type="entry name" value="PRTase-like"/>
</dbReference>
<dbReference type="InterPro" id="IPR050120">
    <property type="entry name" value="Adenine_PRTase"/>
</dbReference>
<evidence type="ECO:0000256" key="5">
    <source>
        <dbReference type="ARBA" id="ARBA00011738"/>
    </source>
</evidence>
<comment type="catalytic activity">
    <reaction evidence="1 11">
        <text>AMP + diphosphate = 5-phospho-alpha-D-ribose 1-diphosphate + adenine</text>
        <dbReference type="Rhea" id="RHEA:16609"/>
        <dbReference type="ChEBI" id="CHEBI:16708"/>
        <dbReference type="ChEBI" id="CHEBI:33019"/>
        <dbReference type="ChEBI" id="CHEBI:58017"/>
        <dbReference type="ChEBI" id="CHEBI:456215"/>
        <dbReference type="EC" id="2.4.2.7"/>
    </reaction>
</comment>
<dbReference type="UniPathway" id="UPA00588">
    <property type="reaction ID" value="UER00646"/>
</dbReference>
<evidence type="ECO:0000256" key="9">
    <source>
        <dbReference type="ARBA" id="ARBA00022679"/>
    </source>
</evidence>
<evidence type="ECO:0000256" key="11">
    <source>
        <dbReference type="HAMAP-Rule" id="MF_00004"/>
    </source>
</evidence>
<comment type="subunit">
    <text evidence="5 11">Homodimer.</text>
</comment>
<evidence type="ECO:0000259" key="12">
    <source>
        <dbReference type="Pfam" id="PF00156"/>
    </source>
</evidence>
<dbReference type="PANTHER" id="PTHR11776">
    <property type="entry name" value="ADENINE PHOSPHORIBOSYLTRANSFERASE"/>
    <property type="match status" value="1"/>
</dbReference>
<dbReference type="AlphaFoldDB" id="A0A1Y1S127"/>
<keyword evidence="7 11" id="KW-0963">Cytoplasm</keyword>
<evidence type="ECO:0000256" key="4">
    <source>
        <dbReference type="ARBA" id="ARBA00008391"/>
    </source>
</evidence>
<protein>
    <recommendedName>
        <fullName evidence="6 11">Adenine phosphoribosyltransferase</fullName>
        <shortName evidence="11">APRT</shortName>
        <ecNumber evidence="6 11">2.4.2.7</ecNumber>
    </recommendedName>
</protein>
<dbReference type="InterPro" id="IPR000836">
    <property type="entry name" value="PRTase_dom"/>
</dbReference>
<feature type="domain" description="Phosphoribosyltransferase" evidence="12">
    <location>
        <begin position="31"/>
        <end position="147"/>
    </location>
</feature>
<dbReference type="GO" id="GO:0005737">
    <property type="term" value="C:cytoplasm"/>
    <property type="evidence" value="ECO:0007669"/>
    <property type="project" value="UniProtKB-SubCell"/>
</dbReference>
<keyword evidence="10 11" id="KW-0660">Purine salvage</keyword>
<evidence type="ECO:0000256" key="6">
    <source>
        <dbReference type="ARBA" id="ARBA00011893"/>
    </source>
</evidence>
<sequence>MYKADIAAKLDAVIRRVPNFPKPGVLFYDITSILADPESFRLVIDAMDQRYQKDDFDAVAAIEARGFVFAAPFAVHRGLPLILIRKAGKLPGETISQKISLEYGEDELHVHLTDVPENGRVLLVDDLIATGGTLSGAASLIRKAGGEVSDLFGVVGLPFLNYSDKLQDLEITTLVDYLGE</sequence>
<keyword evidence="9 11" id="KW-0808">Transferase</keyword>
<dbReference type="FunFam" id="3.40.50.2020:FF:000021">
    <property type="entry name" value="Adenine phosphoribosyltransferase"/>
    <property type="match status" value="1"/>
</dbReference>
<evidence type="ECO:0000256" key="10">
    <source>
        <dbReference type="ARBA" id="ARBA00022726"/>
    </source>
</evidence>
<dbReference type="STRING" id="1963862.B4O97_03195"/>
<comment type="caution">
    <text evidence="13">The sequence shown here is derived from an EMBL/GenBank/DDBJ whole genome shotgun (WGS) entry which is preliminary data.</text>
</comment>